<dbReference type="Pfam" id="PF00320">
    <property type="entry name" value="GATA"/>
    <property type="match status" value="1"/>
</dbReference>
<evidence type="ECO:0000259" key="10">
    <source>
        <dbReference type="PROSITE" id="PS50114"/>
    </source>
</evidence>
<keyword evidence="2 8" id="KW-0863">Zinc-finger</keyword>
<evidence type="ECO:0000256" key="7">
    <source>
        <dbReference type="ARBA" id="ARBA00037539"/>
    </source>
</evidence>
<dbReference type="Gene3D" id="3.30.50.10">
    <property type="entry name" value="Erythroid Transcription Factor GATA-1, subunit A"/>
    <property type="match status" value="1"/>
</dbReference>
<evidence type="ECO:0000256" key="5">
    <source>
        <dbReference type="ARBA" id="ARBA00023163"/>
    </source>
</evidence>
<evidence type="ECO:0000256" key="1">
    <source>
        <dbReference type="ARBA" id="ARBA00022723"/>
    </source>
</evidence>
<proteinExistence type="inferred from homology"/>
<evidence type="ECO:0000256" key="6">
    <source>
        <dbReference type="ARBA" id="ARBA00024019"/>
    </source>
</evidence>
<gene>
    <name evidence="11" type="ORF">CVIRNUC_007342</name>
</gene>
<dbReference type="PANTHER" id="PTHR47172:SF24">
    <property type="entry name" value="GATA ZINC FINGER DOMAIN-CONTAINING PROTEIN 14-RELATED"/>
    <property type="match status" value="1"/>
</dbReference>
<dbReference type="CDD" id="cd00202">
    <property type="entry name" value="ZnF_GATA"/>
    <property type="match status" value="1"/>
</dbReference>
<protein>
    <recommendedName>
        <fullName evidence="10">GATA-type domain-containing protein</fullName>
    </recommendedName>
</protein>
<dbReference type="GO" id="GO:0008270">
    <property type="term" value="F:zinc ion binding"/>
    <property type="evidence" value="ECO:0007669"/>
    <property type="project" value="UniProtKB-KW"/>
</dbReference>
<dbReference type="EMBL" id="CAUYUE010000010">
    <property type="protein sequence ID" value="CAK0784139.1"/>
    <property type="molecule type" value="Genomic_DNA"/>
</dbReference>
<evidence type="ECO:0000313" key="12">
    <source>
        <dbReference type="Proteomes" id="UP001314263"/>
    </source>
</evidence>
<feature type="region of interest" description="Disordered" evidence="9">
    <location>
        <begin position="1223"/>
        <end position="1355"/>
    </location>
</feature>
<dbReference type="Proteomes" id="UP001314263">
    <property type="component" value="Unassembled WGS sequence"/>
</dbReference>
<evidence type="ECO:0000256" key="3">
    <source>
        <dbReference type="ARBA" id="ARBA00022833"/>
    </source>
</evidence>
<feature type="compositionally biased region" description="Gly residues" evidence="9">
    <location>
        <begin position="369"/>
        <end position="382"/>
    </location>
</feature>
<feature type="domain" description="GATA-type" evidence="10">
    <location>
        <begin position="518"/>
        <end position="554"/>
    </location>
</feature>
<keyword evidence="12" id="KW-1185">Reference proteome</keyword>
<feature type="compositionally biased region" description="Low complexity" evidence="9">
    <location>
        <begin position="1237"/>
        <end position="1252"/>
    </location>
</feature>
<reference evidence="11 12" key="1">
    <citation type="submission" date="2023-10" db="EMBL/GenBank/DDBJ databases">
        <authorList>
            <person name="Maclean D."/>
            <person name="Macfadyen A."/>
        </authorList>
    </citation>
    <scope>NUCLEOTIDE SEQUENCE [LARGE SCALE GENOMIC DNA]</scope>
</reference>
<feature type="compositionally biased region" description="Basic and acidic residues" evidence="9">
    <location>
        <begin position="404"/>
        <end position="413"/>
    </location>
</feature>
<feature type="compositionally biased region" description="Basic and acidic residues" evidence="9">
    <location>
        <begin position="1343"/>
        <end position="1355"/>
    </location>
</feature>
<comment type="similarity">
    <text evidence="6">Belongs to the type IV zinc-finger family. Class B subfamily.</text>
</comment>
<organism evidence="11 12">
    <name type="scientific">Coccomyxa viridis</name>
    <dbReference type="NCBI Taxonomy" id="1274662"/>
    <lineage>
        <taxon>Eukaryota</taxon>
        <taxon>Viridiplantae</taxon>
        <taxon>Chlorophyta</taxon>
        <taxon>core chlorophytes</taxon>
        <taxon>Trebouxiophyceae</taxon>
        <taxon>Trebouxiophyceae incertae sedis</taxon>
        <taxon>Coccomyxaceae</taxon>
        <taxon>Coccomyxa</taxon>
    </lineage>
</organism>
<evidence type="ECO:0000313" key="11">
    <source>
        <dbReference type="EMBL" id="CAK0784139.1"/>
    </source>
</evidence>
<keyword evidence="3" id="KW-0862">Zinc</keyword>
<sequence>MALMLHHEANEAYAAAAAEAEPDTPGNRGPAAIAPPQQLRRVAPAVLEAAQAGEQGSDCEAPALASQEHAESALSNRADVRGTFKAQTADVAEWSDSVRLAISTRCLLAVLNIAQPSICYTQGEALAIALAVEMAIVHGECAERFQRVFRKTFLVGVRELPHDVPAEHRMPYQQAAPGYGERAPDLRSQGLQTQQEAGRGVGEAPAQAGSKSSARLAQKPGPYYRVREAPPQEAAQAVLEVMRAEREASRAAQGAAQRSRRLQRLADVVALHAAEDLHAVVTELPERILPGSSHALPDEAAARKWDSANIPRNIEAQGAPAQAVRSEARSLRQAMLPDLEAARFPLEDLQQRQDVAFLQPRQLLPDPFGGNGGSTVIGGGQDQGHEERYPSWGRQAGGCTVSEGRQDPDHEESYPSWARQAGAARSARHKRSAAITGGFHQITGQSTPGGEAGPADGPLFRQVPRKRRSSRQQAPNTKPVAMDCTASPDLSAVLATPAIMPKQKDQQAHARAKGTTRRSRRIPCRNCGAHQTPQWRSGPEGPRTLCNACGVRFKKGLPLTCTVPEESLPSLPSATAEAPLQAATPDSVNAEPSSEAAAEDSSGTIKGIPSPSCAPSDLPRVPSQAATPDSVAAEHSFEAAAEDSSGNDSRMPEPLAHSCVPTAGEPAEAATPDCADARPSIEAAAEGSSAATSGTSMSLAPSCTPGAHPGAPAGAATPKPMDTEPSIEAAVEGGSAATSGMPAPMVGSCVPSGPREVPAQAAMPDSGDNKPSIGDAAGGSSGTTSGMHAPMVGSCMPSALPEVPAEAATLEPVDTEPSIEVAAEGSNTTASGMPAPLAHSCVPAAPPEMPAQVAMPGGLMDAEPSIGAAAEGSSSATAGMLAPLVPSCVPNLTAPTPEGGLLSLQQGDVNMATTASVASEPPQRQLTAAADSIVVSQDKPPGECRAQGTVEPGSMAQTGQFFSRPYAACSQAVSCLRDALQQSRASGMLRLPGWAQLPMPRSPPALPDPDKPAAGAEDGDHWERPTRASAPAVPEGYTYVRDAAELAVLEAELQGKPGRAVRGRVTHVRGACGEMVPRTLYHLPSDDSFLMLNLREVAKATGWRRRFAAHDSYRDMRRKVGQFLKERERQDNIPYMQLGFGAPRACLIGSGGVQRIDYLLGLREMQTLYLLSPDIERGCVMGMCQDLWPAHWAMTESRMPIDIARLLGETVPALPPPVHCALQQAHAERQPAATDEAGAQHAQQQAPRAAMQSRRLRSDDSAKGKSLARGNRLEIQVDAGSSAIRRSPIQARPSPAGLVGQAKGDKAAEAHSDARDGRTANLQRPACPTGRGPASAPKRPRASQKEEVSAGQKDPKVFNTSADIAVGVAVLVQTEGDAQWNRPWSLGQITTMRKDKQSFVVHWLKPEQGSSIVEGRWKPWMVAGSTARRGKPLTGVWWDDVDSSAVVWGAPLQKDGTFAPEDRLLLSEAIRSVEAEARAQGTWTGRELALA</sequence>
<evidence type="ECO:0000256" key="9">
    <source>
        <dbReference type="SAM" id="MobiDB-lite"/>
    </source>
</evidence>
<dbReference type="GO" id="GO:0006355">
    <property type="term" value="P:regulation of DNA-templated transcription"/>
    <property type="evidence" value="ECO:0007669"/>
    <property type="project" value="InterPro"/>
</dbReference>
<feature type="region of interest" description="Disordered" evidence="9">
    <location>
        <begin position="568"/>
        <end position="725"/>
    </location>
</feature>
<evidence type="ECO:0000256" key="8">
    <source>
        <dbReference type="PROSITE-ProRule" id="PRU00094"/>
    </source>
</evidence>
<dbReference type="PROSITE" id="PS00344">
    <property type="entry name" value="GATA_ZN_FINGER_1"/>
    <property type="match status" value="1"/>
</dbReference>
<dbReference type="InterPro" id="IPR013088">
    <property type="entry name" value="Znf_NHR/GATA"/>
</dbReference>
<feature type="region of interest" description="Disordered" evidence="9">
    <location>
        <begin position="362"/>
        <end position="485"/>
    </location>
</feature>
<keyword evidence="5" id="KW-0804">Transcription</keyword>
<comment type="caution">
    <text evidence="11">The sequence shown here is derived from an EMBL/GenBank/DDBJ whole genome shotgun (WGS) entry which is preliminary data.</text>
</comment>
<feature type="compositionally biased region" description="Basic and acidic residues" evidence="9">
    <location>
        <begin position="1303"/>
        <end position="1318"/>
    </location>
</feature>
<dbReference type="GO" id="GO:0043565">
    <property type="term" value="F:sequence-specific DNA binding"/>
    <property type="evidence" value="ECO:0007669"/>
    <property type="project" value="InterPro"/>
</dbReference>
<feature type="region of interest" description="Disordered" evidence="9">
    <location>
        <begin position="167"/>
        <end position="216"/>
    </location>
</feature>
<feature type="compositionally biased region" description="Low complexity" evidence="9">
    <location>
        <begin position="680"/>
        <end position="720"/>
    </location>
</feature>
<feature type="compositionally biased region" description="Low complexity" evidence="9">
    <location>
        <begin position="661"/>
        <end position="672"/>
    </location>
</feature>
<dbReference type="PANTHER" id="PTHR47172">
    <property type="entry name" value="OS01G0976800 PROTEIN"/>
    <property type="match status" value="1"/>
</dbReference>
<feature type="region of interest" description="Disordered" evidence="9">
    <location>
        <begin position="999"/>
        <end position="1029"/>
    </location>
</feature>
<evidence type="ECO:0000256" key="2">
    <source>
        <dbReference type="ARBA" id="ARBA00022771"/>
    </source>
</evidence>
<keyword evidence="1" id="KW-0479">Metal-binding</keyword>
<dbReference type="InterPro" id="IPR000679">
    <property type="entry name" value="Znf_GATA"/>
</dbReference>
<evidence type="ECO:0000256" key="4">
    <source>
        <dbReference type="ARBA" id="ARBA00023015"/>
    </source>
</evidence>
<name>A0AAV1I9U6_9CHLO</name>
<feature type="region of interest" description="Disordered" evidence="9">
    <location>
        <begin position="747"/>
        <end position="798"/>
    </location>
</feature>
<dbReference type="SMART" id="SM00401">
    <property type="entry name" value="ZnF_GATA"/>
    <property type="match status" value="1"/>
</dbReference>
<dbReference type="PROSITE" id="PS50114">
    <property type="entry name" value="GATA_ZN_FINGER_2"/>
    <property type="match status" value="1"/>
</dbReference>
<comment type="function">
    <text evidence="7">Transcriptional regulator that specifically binds 5'-GATA-3' or 5'-GAT-3' motifs within gene promoters.</text>
</comment>
<keyword evidence="4" id="KW-0805">Transcription regulation</keyword>
<feature type="compositionally biased region" description="Low complexity" evidence="9">
    <location>
        <begin position="590"/>
        <end position="602"/>
    </location>
</feature>
<accession>A0AAV1I9U6</accession>
<dbReference type="SUPFAM" id="SSF57716">
    <property type="entry name" value="Glucocorticoid receptor-like (DNA-binding domain)"/>
    <property type="match status" value="1"/>
</dbReference>